<comment type="caution">
    <text evidence="11">The sequence shown here is derived from an EMBL/GenBank/DDBJ whole genome shotgun (WGS) entry which is preliminary data.</text>
</comment>
<proteinExistence type="inferred from homology"/>
<dbReference type="InterPro" id="IPR058633">
    <property type="entry name" value="EmrA/FarA_HH"/>
</dbReference>
<dbReference type="GO" id="GO:0046677">
    <property type="term" value="P:response to antibiotic"/>
    <property type="evidence" value="ECO:0007669"/>
    <property type="project" value="UniProtKB-ARBA"/>
</dbReference>
<dbReference type="GO" id="GO:1990961">
    <property type="term" value="P:xenobiotic detoxification by transmembrane export across the plasma membrane"/>
    <property type="evidence" value="ECO:0007669"/>
    <property type="project" value="UniProtKB-ARBA"/>
</dbReference>
<comment type="similarity">
    <text evidence="2">Belongs to the membrane fusion protein (MFP) (TC 8.A.1) family.</text>
</comment>
<reference evidence="11 12" key="1">
    <citation type="submission" date="2019-02" db="EMBL/GenBank/DDBJ databases">
        <authorList>
            <person name="Li Y."/>
        </authorList>
    </citation>
    <scope>NUCLEOTIDE SEQUENCE [LARGE SCALE GENOMIC DNA]</scope>
    <source>
        <strain evidence="11 12">3-7</strain>
    </source>
</reference>
<dbReference type="InterPro" id="IPR050739">
    <property type="entry name" value="MFP"/>
</dbReference>
<keyword evidence="6 9" id="KW-0812">Transmembrane</keyword>
<evidence type="ECO:0000259" key="10">
    <source>
        <dbReference type="Pfam" id="PF25885"/>
    </source>
</evidence>
<keyword evidence="4" id="KW-1003">Cell membrane</keyword>
<evidence type="ECO:0000256" key="3">
    <source>
        <dbReference type="ARBA" id="ARBA00022448"/>
    </source>
</evidence>
<dbReference type="EMBL" id="SGIS01000077">
    <property type="protein sequence ID" value="RZF59180.1"/>
    <property type="molecule type" value="Genomic_DNA"/>
</dbReference>
<evidence type="ECO:0000313" key="12">
    <source>
        <dbReference type="Proteomes" id="UP000292085"/>
    </source>
</evidence>
<feature type="transmembrane region" description="Helical" evidence="9">
    <location>
        <begin position="29"/>
        <end position="47"/>
    </location>
</feature>
<dbReference type="PANTHER" id="PTHR30386:SF19">
    <property type="entry name" value="MULTIDRUG EXPORT PROTEIN EMRA-RELATED"/>
    <property type="match status" value="1"/>
</dbReference>
<keyword evidence="5" id="KW-0997">Cell inner membrane</keyword>
<keyword evidence="3" id="KW-0813">Transport</keyword>
<protein>
    <submittedName>
        <fullName evidence="11">HlyD family efflux transporter periplasmic adaptor subunit</fullName>
    </submittedName>
</protein>
<evidence type="ECO:0000256" key="1">
    <source>
        <dbReference type="ARBA" id="ARBA00004377"/>
    </source>
</evidence>
<evidence type="ECO:0000256" key="7">
    <source>
        <dbReference type="ARBA" id="ARBA00022989"/>
    </source>
</evidence>
<evidence type="ECO:0000256" key="5">
    <source>
        <dbReference type="ARBA" id="ARBA00022519"/>
    </source>
</evidence>
<gene>
    <name evidence="11" type="ORF">EWE75_23130</name>
</gene>
<sequence length="383" mass="40746">MSTETLTASVPLAADEPNDAAMRAKRRKLFVILAVAVVGLGILYWAYVHFIASRHVSTENAYVGANVAQVTPLIGGPVREVLVDEAQRVKRGDILVRLDDTDARLSLARAEDELALTERRVRGLLATDSGLGAQVMARGADQARADARLVAARADLAKAKIDLDRREALAASGSVSGDELTIARNAYSTATANLKVAQAENALAQANRTSAVGSRDANRALIADATPEANPEVLAARAARDQARVDLDRTVVRSPVDGVVSRRQVQVGQRVQAGATMMVVVPVQAAFVDANFKEGQLARVEPGQRVTLTSDLYGEDVEYHGRVIGFSGGTGAAFAVVPAQNATGNWIKVVQRLPVRITLDPKELAQHPLRVGLSMNVTVDLSN</sequence>
<evidence type="ECO:0000256" key="4">
    <source>
        <dbReference type="ARBA" id="ARBA00022475"/>
    </source>
</evidence>
<dbReference type="Pfam" id="PF25885">
    <property type="entry name" value="HH_EMRA"/>
    <property type="match status" value="1"/>
</dbReference>
<comment type="subcellular location">
    <subcellularLocation>
        <location evidence="1">Cell inner membrane</location>
        <topology evidence="1">Single-pass membrane protein</topology>
    </subcellularLocation>
</comment>
<dbReference type="AlphaFoldDB" id="A0A4Q6XGX0"/>
<feature type="domain" description="Multidrug export protein EmrA/FarA alpha-helical hairpin" evidence="10">
    <location>
        <begin position="101"/>
        <end position="250"/>
    </location>
</feature>
<dbReference type="OrthoDB" id="9811754at2"/>
<dbReference type="Gene3D" id="2.40.50.100">
    <property type="match status" value="1"/>
</dbReference>
<dbReference type="Proteomes" id="UP000292085">
    <property type="component" value="Unassembled WGS sequence"/>
</dbReference>
<dbReference type="GO" id="GO:0015721">
    <property type="term" value="P:bile acid and bile salt transport"/>
    <property type="evidence" value="ECO:0007669"/>
    <property type="project" value="UniProtKB-ARBA"/>
</dbReference>
<dbReference type="Gene3D" id="2.40.30.170">
    <property type="match status" value="1"/>
</dbReference>
<dbReference type="PANTHER" id="PTHR30386">
    <property type="entry name" value="MEMBRANE FUSION SUBUNIT OF EMRAB-TOLC MULTIDRUG EFFLUX PUMP"/>
    <property type="match status" value="1"/>
</dbReference>
<keyword evidence="12" id="KW-1185">Reference proteome</keyword>
<dbReference type="RefSeq" id="WP_130160422.1">
    <property type="nucleotide sequence ID" value="NZ_SGIS01000077.1"/>
</dbReference>
<dbReference type="GO" id="GO:0005886">
    <property type="term" value="C:plasma membrane"/>
    <property type="evidence" value="ECO:0007669"/>
    <property type="project" value="UniProtKB-SubCell"/>
</dbReference>
<dbReference type="PRINTS" id="PR01490">
    <property type="entry name" value="RTXTOXIND"/>
</dbReference>
<keyword evidence="7 9" id="KW-1133">Transmembrane helix</keyword>
<accession>A0A4Q6XGX0</accession>
<dbReference type="Gene3D" id="1.10.287.470">
    <property type="entry name" value="Helix hairpin bin"/>
    <property type="match status" value="1"/>
</dbReference>
<evidence type="ECO:0000256" key="2">
    <source>
        <dbReference type="ARBA" id="ARBA00009477"/>
    </source>
</evidence>
<keyword evidence="8 9" id="KW-0472">Membrane</keyword>
<name>A0A4Q6XGX0_9SPHN</name>
<dbReference type="SUPFAM" id="SSF111369">
    <property type="entry name" value="HlyD-like secretion proteins"/>
    <property type="match status" value="2"/>
</dbReference>
<evidence type="ECO:0000256" key="6">
    <source>
        <dbReference type="ARBA" id="ARBA00022692"/>
    </source>
</evidence>
<evidence type="ECO:0000256" key="8">
    <source>
        <dbReference type="ARBA" id="ARBA00023136"/>
    </source>
</evidence>
<organism evidence="11 12">
    <name type="scientific">Sphingomonas populi</name>
    <dbReference type="NCBI Taxonomy" id="2484750"/>
    <lineage>
        <taxon>Bacteria</taxon>
        <taxon>Pseudomonadati</taxon>
        <taxon>Pseudomonadota</taxon>
        <taxon>Alphaproteobacteria</taxon>
        <taxon>Sphingomonadales</taxon>
        <taxon>Sphingomonadaceae</taxon>
        <taxon>Sphingomonas</taxon>
    </lineage>
</organism>
<dbReference type="FunFam" id="2.40.30.170:FF:000003">
    <property type="entry name" value="Multidrug resistance protein A"/>
    <property type="match status" value="1"/>
</dbReference>
<evidence type="ECO:0000313" key="11">
    <source>
        <dbReference type="EMBL" id="RZF59180.1"/>
    </source>
</evidence>
<evidence type="ECO:0000256" key="9">
    <source>
        <dbReference type="SAM" id="Phobius"/>
    </source>
</evidence>